<dbReference type="AlphaFoldDB" id="A0A378WFE2"/>
<keyword evidence="1 5" id="KW-0732">Signal</keyword>
<sequence>MSIFKKLAPMALVLLASACVSLEGVEIGGLDNGASSGSSSNIGKFRCDNGYKVLVNYKSENHAVVSFNNGKDTFIVQTYRAPSASGNYFVNDANTLRWHEQGGTAVLTYPDSQYRTTKKLWDTVCRPR</sequence>
<evidence type="ECO:0000256" key="4">
    <source>
        <dbReference type="ARBA" id="ARBA00023288"/>
    </source>
</evidence>
<evidence type="ECO:0000313" key="7">
    <source>
        <dbReference type="EMBL" id="SUA36196.1"/>
    </source>
</evidence>
<dbReference type="RefSeq" id="WP_115133492.1">
    <property type="nucleotide sequence ID" value="NZ_UGRS01000001.1"/>
</dbReference>
<dbReference type="OrthoDB" id="9181784at2"/>
<proteinExistence type="predicted"/>
<organism evidence="7 8">
    <name type="scientific">Neisseria zoodegmatis</name>
    <dbReference type="NCBI Taxonomy" id="326523"/>
    <lineage>
        <taxon>Bacteria</taxon>
        <taxon>Pseudomonadati</taxon>
        <taxon>Pseudomonadota</taxon>
        <taxon>Betaproteobacteria</taxon>
        <taxon>Neisseriales</taxon>
        <taxon>Neisseriaceae</taxon>
        <taxon>Neisseria</taxon>
    </lineage>
</organism>
<feature type="chain" id="PRO_5017053831" evidence="5">
    <location>
        <begin position="23"/>
        <end position="128"/>
    </location>
</feature>
<feature type="signal peptide" evidence="5">
    <location>
        <begin position="1"/>
        <end position="22"/>
    </location>
</feature>
<reference evidence="7 8" key="1">
    <citation type="submission" date="2018-06" db="EMBL/GenBank/DDBJ databases">
        <authorList>
            <consortium name="Pathogen Informatics"/>
            <person name="Doyle S."/>
        </authorList>
    </citation>
    <scope>NUCLEOTIDE SEQUENCE [LARGE SCALE GENOMIC DNA]</scope>
    <source>
        <strain evidence="7 8">NCTC12229</strain>
    </source>
</reference>
<dbReference type="PROSITE" id="PS51257">
    <property type="entry name" value="PROKAR_LIPOPROTEIN"/>
    <property type="match status" value="1"/>
</dbReference>
<feature type="domain" description="C-type lysozyme inhibitor" evidence="6">
    <location>
        <begin position="45"/>
        <end position="112"/>
    </location>
</feature>
<evidence type="ECO:0000256" key="2">
    <source>
        <dbReference type="ARBA" id="ARBA00023136"/>
    </source>
</evidence>
<protein>
    <submittedName>
        <fullName evidence="7">Membrane-bound lysozyme-inhibitor of c-type lysozyme</fullName>
    </submittedName>
</protein>
<dbReference type="Pfam" id="PF09864">
    <property type="entry name" value="MliC"/>
    <property type="match status" value="1"/>
</dbReference>
<dbReference type="InterPro" id="IPR036328">
    <property type="entry name" value="MliC_sf"/>
</dbReference>
<name>A0A378WFE2_9NEIS</name>
<keyword evidence="2" id="KW-0472">Membrane</keyword>
<evidence type="ECO:0000313" key="8">
    <source>
        <dbReference type="Proteomes" id="UP000254055"/>
    </source>
</evidence>
<accession>A0A378WFE2</accession>
<dbReference type="SUPFAM" id="SSF141488">
    <property type="entry name" value="YdhA-like"/>
    <property type="match status" value="1"/>
</dbReference>
<gene>
    <name evidence="7" type="ORF">NCTC12229_00608</name>
</gene>
<dbReference type="Proteomes" id="UP000254055">
    <property type="component" value="Unassembled WGS sequence"/>
</dbReference>
<keyword evidence="3" id="KW-0564">Palmitate</keyword>
<evidence type="ECO:0000256" key="5">
    <source>
        <dbReference type="SAM" id="SignalP"/>
    </source>
</evidence>
<evidence type="ECO:0000256" key="1">
    <source>
        <dbReference type="ARBA" id="ARBA00022729"/>
    </source>
</evidence>
<evidence type="ECO:0000259" key="6">
    <source>
        <dbReference type="Pfam" id="PF09864"/>
    </source>
</evidence>
<dbReference type="Gene3D" id="2.40.128.200">
    <property type="match status" value="1"/>
</dbReference>
<evidence type="ECO:0000256" key="3">
    <source>
        <dbReference type="ARBA" id="ARBA00023139"/>
    </source>
</evidence>
<dbReference type="EMBL" id="UGRS01000001">
    <property type="protein sequence ID" value="SUA36196.1"/>
    <property type="molecule type" value="Genomic_DNA"/>
</dbReference>
<keyword evidence="4" id="KW-0449">Lipoprotein</keyword>
<dbReference type="InterPro" id="IPR018660">
    <property type="entry name" value="MliC"/>
</dbReference>